<organism evidence="1 2">
    <name type="scientific">Acidovorax soli</name>
    <dbReference type="NCBI Taxonomy" id="592050"/>
    <lineage>
        <taxon>Bacteria</taxon>
        <taxon>Pseudomonadati</taxon>
        <taxon>Pseudomonadota</taxon>
        <taxon>Betaproteobacteria</taxon>
        <taxon>Burkholderiales</taxon>
        <taxon>Comamonadaceae</taxon>
        <taxon>Acidovorax</taxon>
    </lineage>
</organism>
<dbReference type="GeneID" id="34232109"/>
<dbReference type="AlphaFoldDB" id="A0A1H4C451"/>
<dbReference type="EMBL" id="FNQJ01000017">
    <property type="protein sequence ID" value="SEA55107.1"/>
    <property type="molecule type" value="Genomic_DNA"/>
</dbReference>
<accession>A0A1H4C451</accession>
<protein>
    <recommendedName>
        <fullName evidence="3">YqjK-like protein</fullName>
    </recommendedName>
</protein>
<reference evidence="2" key="1">
    <citation type="submission" date="2016-10" db="EMBL/GenBank/DDBJ databases">
        <authorList>
            <person name="Varghese N."/>
            <person name="Submissions S."/>
        </authorList>
    </citation>
    <scope>NUCLEOTIDE SEQUENCE [LARGE SCALE GENOMIC DNA]</scope>
    <source>
        <strain evidence="2">DSM 25157</strain>
    </source>
</reference>
<sequence>MSSSEQAFSVHATVAQQRVLERIAEQRKRLRDRRAARLQAQALAAATEGDDAEASLLPRVAGFVRQHPAAVAALAGVAIAAGPRRLVRWAGVVLPLVMRLRR</sequence>
<evidence type="ECO:0000313" key="1">
    <source>
        <dbReference type="EMBL" id="SEA55107.1"/>
    </source>
</evidence>
<dbReference type="RefSeq" id="WP_092698880.1">
    <property type="nucleotide sequence ID" value="NZ_CAXIQL010000080.1"/>
</dbReference>
<keyword evidence="2" id="KW-1185">Reference proteome</keyword>
<dbReference type="STRING" id="592050.SAMN05421875_11727"/>
<gene>
    <name evidence="1" type="ORF">SAMN05421875_11727</name>
</gene>
<dbReference type="Proteomes" id="UP000199002">
    <property type="component" value="Unassembled WGS sequence"/>
</dbReference>
<name>A0A1H4C451_9BURK</name>
<proteinExistence type="predicted"/>
<evidence type="ECO:0008006" key="3">
    <source>
        <dbReference type="Google" id="ProtNLM"/>
    </source>
</evidence>
<evidence type="ECO:0000313" key="2">
    <source>
        <dbReference type="Proteomes" id="UP000199002"/>
    </source>
</evidence>